<accession>A0A151SHT9</accession>
<evidence type="ECO:0000259" key="1">
    <source>
        <dbReference type="PROSITE" id="PS50878"/>
    </source>
</evidence>
<dbReference type="PANTHER" id="PTHR33116:SF75">
    <property type="entry name" value="RIBONUCLEASE H PROTEIN"/>
    <property type="match status" value="1"/>
</dbReference>
<dbReference type="CDD" id="cd01650">
    <property type="entry name" value="RT_nLTR_like"/>
    <property type="match status" value="1"/>
</dbReference>
<reference evidence="2 3" key="1">
    <citation type="journal article" date="2012" name="Nat. Biotechnol.">
        <title>Draft genome sequence of pigeonpea (Cajanus cajan), an orphan legume crop of resource-poor farmers.</title>
        <authorList>
            <person name="Varshney R.K."/>
            <person name="Chen W."/>
            <person name="Li Y."/>
            <person name="Bharti A.K."/>
            <person name="Saxena R.K."/>
            <person name="Schlueter J.A."/>
            <person name="Donoghue M.T."/>
            <person name="Azam S."/>
            <person name="Fan G."/>
            <person name="Whaley A.M."/>
            <person name="Farmer A.D."/>
            <person name="Sheridan J."/>
            <person name="Iwata A."/>
            <person name="Tuteja R."/>
            <person name="Penmetsa R.V."/>
            <person name="Wu W."/>
            <person name="Upadhyaya H.D."/>
            <person name="Yang S.P."/>
            <person name="Shah T."/>
            <person name="Saxena K.B."/>
            <person name="Michael T."/>
            <person name="McCombie W.R."/>
            <person name="Yang B."/>
            <person name="Zhang G."/>
            <person name="Yang H."/>
            <person name="Wang J."/>
            <person name="Spillane C."/>
            <person name="Cook D.R."/>
            <person name="May G.D."/>
            <person name="Xu X."/>
            <person name="Jackson S.A."/>
        </authorList>
    </citation>
    <scope>NUCLEOTIDE SEQUENCE [LARGE SCALE GENOMIC DNA]</scope>
    <source>
        <strain evidence="3">cv. Asha</strain>
    </source>
</reference>
<dbReference type="Gramene" id="C.cajan_00521.t">
    <property type="protein sequence ID" value="C.cajan_00521.t"/>
    <property type="gene ID" value="C.cajan_00521"/>
</dbReference>
<dbReference type="OMA" id="KEFEMHR"/>
<dbReference type="InterPro" id="IPR026960">
    <property type="entry name" value="RVT-Znf"/>
</dbReference>
<dbReference type="Pfam" id="PF13966">
    <property type="entry name" value="zf-RVT"/>
    <property type="match status" value="1"/>
</dbReference>
<proteinExistence type="predicted"/>
<evidence type="ECO:0000313" key="2">
    <source>
        <dbReference type="EMBL" id="KYP54353.1"/>
    </source>
</evidence>
<organism evidence="2 3">
    <name type="scientific">Cajanus cajan</name>
    <name type="common">Pigeon pea</name>
    <name type="synonym">Cajanus indicus</name>
    <dbReference type="NCBI Taxonomy" id="3821"/>
    <lineage>
        <taxon>Eukaryota</taxon>
        <taxon>Viridiplantae</taxon>
        <taxon>Streptophyta</taxon>
        <taxon>Embryophyta</taxon>
        <taxon>Tracheophyta</taxon>
        <taxon>Spermatophyta</taxon>
        <taxon>Magnoliopsida</taxon>
        <taxon>eudicotyledons</taxon>
        <taxon>Gunneridae</taxon>
        <taxon>Pentapetalae</taxon>
        <taxon>rosids</taxon>
        <taxon>fabids</taxon>
        <taxon>Fabales</taxon>
        <taxon>Fabaceae</taxon>
        <taxon>Papilionoideae</taxon>
        <taxon>50 kb inversion clade</taxon>
        <taxon>NPAAA clade</taxon>
        <taxon>indigoferoid/millettioid clade</taxon>
        <taxon>Phaseoleae</taxon>
        <taxon>Cajanus</taxon>
    </lineage>
</organism>
<dbReference type="InterPro" id="IPR000477">
    <property type="entry name" value="RT_dom"/>
</dbReference>
<dbReference type="Pfam" id="PF00078">
    <property type="entry name" value="RVT_1"/>
    <property type="match status" value="1"/>
</dbReference>
<dbReference type="AlphaFoldDB" id="A0A151SHT9"/>
<name>A0A151SHT9_CAJCA</name>
<feature type="domain" description="Reverse transcriptase" evidence="1">
    <location>
        <begin position="1"/>
        <end position="216"/>
    </location>
</feature>
<dbReference type="STRING" id="3821.A0A151SHT9"/>
<dbReference type="PANTHER" id="PTHR33116">
    <property type="entry name" value="REVERSE TRANSCRIPTASE ZINC-BINDING DOMAIN-CONTAINING PROTEIN-RELATED-RELATED"/>
    <property type="match status" value="1"/>
</dbReference>
<protein>
    <submittedName>
        <fullName evidence="2">Ribonuclease H protein At1g65750 family</fullName>
    </submittedName>
</protein>
<dbReference type="EMBL" id="CM003613">
    <property type="protein sequence ID" value="KYP54353.1"/>
    <property type="molecule type" value="Genomic_DNA"/>
</dbReference>
<dbReference type="Proteomes" id="UP000075243">
    <property type="component" value="Chromosome 11"/>
</dbReference>
<keyword evidence="3" id="KW-1185">Reference proteome</keyword>
<dbReference type="PROSITE" id="PS50878">
    <property type="entry name" value="RT_POL"/>
    <property type="match status" value="1"/>
</dbReference>
<sequence length="682" mass="79740">MKGDIIRFITEFHSYGKLPKGTNSAFITLIPKNDNLQHLREYRPISLVGCMYKILSKILANRLKKVLPDVIDDRQSAFLEGRNLLNKEFEMHRGLRQGDPLAPFLYIVVAEGLTGMMREATEKKLFNGVKVGKDQVDITLVQYADDTIFLGTASINNIMAIKSMLRCFEVVSGLKVNFHKSRFGAVGVKRNLVESYAHLLNCKLIQIPFIYLGMPIGANPRKETMWQPIVLKARKKLSTWSSKTLSMAGRACLINSVLTSLPLFYLSFYKIPKKVERKLKSIQRRFLWGCKEGEQKISWVSWDKLTQPKEYGGLGIKNITMFNEALLAKWRWNLFHYPNTLWGRVVRSKYGGCANLCSEATTNSDSIRWRDLLKVCGSGSEDRWFDRLIKWKIGDGTKVRFWLDNWVGDECLTNTYHRLFSISEQKFHLIVDMGYWIQERWVWQFQWRRNWFEWERNQEQSLMDDLRNVILHKNHQDSWIWLLEATGIFSVNSTYNHITTHRSGAEMDSKFKKIWKTRVPPKVQIFVWRLLHKGIPTVENLLKRNIVLGSQELLCVFCKTEVESTPHIICSCPLVDAIWKQWLRSIDCPAPLPHLIEQHFCFIPASLESKSEVEKWRVIWSATSWCIWRHRNACVFDGEIFNLDKLNKEVLFFAWSWLNILDKSFNYTFSQWSINPGQCIRG</sequence>
<gene>
    <name evidence="2" type="ORF">KK1_000540</name>
</gene>
<evidence type="ECO:0000313" key="3">
    <source>
        <dbReference type="Proteomes" id="UP000075243"/>
    </source>
</evidence>